<protein>
    <submittedName>
        <fullName evidence="9">Peptide ABC transporter ATP-binding protein</fullName>
    </submittedName>
</protein>
<dbReference type="PROSITE" id="PS50893">
    <property type="entry name" value="ABC_TRANSPORTER_2"/>
    <property type="match status" value="1"/>
</dbReference>
<evidence type="ECO:0000256" key="6">
    <source>
        <dbReference type="ARBA" id="ARBA00022840"/>
    </source>
</evidence>
<evidence type="ECO:0000256" key="7">
    <source>
        <dbReference type="ARBA" id="ARBA00023136"/>
    </source>
</evidence>
<dbReference type="Proteomes" id="UP000029995">
    <property type="component" value="Unassembled WGS sequence"/>
</dbReference>
<proteinExistence type="inferred from homology"/>
<comment type="caution">
    <text evidence="9">The sequence shown here is derived from an EMBL/GenBank/DDBJ whole genome shotgun (WGS) entry which is preliminary data.</text>
</comment>
<dbReference type="InterPro" id="IPR013563">
    <property type="entry name" value="Oligopep_ABC_C"/>
</dbReference>
<dbReference type="GO" id="GO:0005524">
    <property type="term" value="F:ATP binding"/>
    <property type="evidence" value="ECO:0007669"/>
    <property type="project" value="UniProtKB-KW"/>
</dbReference>
<evidence type="ECO:0000256" key="2">
    <source>
        <dbReference type="ARBA" id="ARBA00005417"/>
    </source>
</evidence>
<sequence>MSASSRDIVLAVEDLRTWFHSRDGVAKSVDGVTFDLARGETLAIVGESGSGKSVTSLSIMGLLPKPAGRIESGAIRFRDRKGTTHDLAHASQALLRRLRGAEIAMIFQEPMTSLNPLFTVGDQIAEAVQLHEGTGRAAAMARAREMLELVEIPAAASRLNDYPHQMSGGMRQRVMIALALSCNPSVLIADEPTTALDVTIQAQILDLLRRLQAEIGMSILFVTHNMGVVAEIAHRVAVMYAGRVVEEAPVLDLFDRPRHPYTSGLLSCIPNARTGGRHDDARLQPIPGTVPSVMALPPGCAFAPRCPLTEAPCEAAVPDLAAVQAGHRSRCRRIDQL</sequence>
<organism evidence="9 10">
    <name type="scientific">Inquilinus limosus MP06</name>
    <dbReference type="NCBI Taxonomy" id="1398085"/>
    <lineage>
        <taxon>Bacteria</taxon>
        <taxon>Pseudomonadati</taxon>
        <taxon>Pseudomonadota</taxon>
        <taxon>Alphaproteobacteria</taxon>
        <taxon>Rhodospirillales</taxon>
        <taxon>Rhodospirillaceae</taxon>
        <taxon>Inquilinus</taxon>
    </lineage>
</organism>
<dbReference type="NCBIfam" id="TIGR01727">
    <property type="entry name" value="oligo_HPY"/>
    <property type="match status" value="1"/>
</dbReference>
<comment type="subcellular location">
    <subcellularLocation>
        <location evidence="1">Cell inner membrane</location>
        <topology evidence="1">Peripheral membrane protein</topology>
    </subcellularLocation>
</comment>
<evidence type="ECO:0000256" key="3">
    <source>
        <dbReference type="ARBA" id="ARBA00022448"/>
    </source>
</evidence>
<evidence type="ECO:0000259" key="8">
    <source>
        <dbReference type="PROSITE" id="PS50893"/>
    </source>
</evidence>
<dbReference type="CDD" id="cd03257">
    <property type="entry name" value="ABC_NikE_OppD_transporters"/>
    <property type="match status" value="1"/>
</dbReference>
<gene>
    <name evidence="9" type="primary">dppD</name>
    <name evidence="9" type="ORF">P409_21710</name>
</gene>
<evidence type="ECO:0000256" key="1">
    <source>
        <dbReference type="ARBA" id="ARBA00004417"/>
    </source>
</evidence>
<dbReference type="InterPro" id="IPR017871">
    <property type="entry name" value="ABC_transporter-like_CS"/>
</dbReference>
<accession>A0A0A0D133</accession>
<dbReference type="Pfam" id="PF08352">
    <property type="entry name" value="oligo_HPY"/>
    <property type="match status" value="1"/>
</dbReference>
<dbReference type="AlphaFoldDB" id="A0A0A0D133"/>
<dbReference type="RefSeq" id="WP_034843592.1">
    <property type="nucleotide sequence ID" value="NZ_JANX01000326.1"/>
</dbReference>
<evidence type="ECO:0000256" key="4">
    <source>
        <dbReference type="ARBA" id="ARBA00022475"/>
    </source>
</evidence>
<dbReference type="SMART" id="SM00382">
    <property type="entry name" value="AAA"/>
    <property type="match status" value="1"/>
</dbReference>
<dbReference type="PANTHER" id="PTHR43297:SF2">
    <property type="entry name" value="DIPEPTIDE TRANSPORT ATP-BINDING PROTEIN DPPD"/>
    <property type="match status" value="1"/>
</dbReference>
<dbReference type="InterPro" id="IPR003593">
    <property type="entry name" value="AAA+_ATPase"/>
</dbReference>
<dbReference type="FunFam" id="3.40.50.300:FF:000016">
    <property type="entry name" value="Oligopeptide ABC transporter ATP-binding component"/>
    <property type="match status" value="1"/>
</dbReference>
<dbReference type="InterPro" id="IPR027417">
    <property type="entry name" value="P-loop_NTPase"/>
</dbReference>
<evidence type="ECO:0000313" key="10">
    <source>
        <dbReference type="Proteomes" id="UP000029995"/>
    </source>
</evidence>
<dbReference type="GO" id="GO:0015833">
    <property type="term" value="P:peptide transport"/>
    <property type="evidence" value="ECO:0007669"/>
    <property type="project" value="InterPro"/>
</dbReference>
<keyword evidence="7" id="KW-0472">Membrane</keyword>
<dbReference type="GO" id="GO:0005886">
    <property type="term" value="C:plasma membrane"/>
    <property type="evidence" value="ECO:0007669"/>
    <property type="project" value="UniProtKB-SubCell"/>
</dbReference>
<dbReference type="GO" id="GO:0016887">
    <property type="term" value="F:ATP hydrolysis activity"/>
    <property type="evidence" value="ECO:0007669"/>
    <property type="project" value="InterPro"/>
</dbReference>
<name>A0A0A0D133_9PROT</name>
<keyword evidence="5" id="KW-0547">Nucleotide-binding</keyword>
<dbReference type="InterPro" id="IPR050388">
    <property type="entry name" value="ABC_Ni/Peptide_Import"/>
</dbReference>
<feature type="domain" description="ABC transporter" evidence="8">
    <location>
        <begin position="10"/>
        <end position="266"/>
    </location>
</feature>
<dbReference type="PROSITE" id="PS00211">
    <property type="entry name" value="ABC_TRANSPORTER_1"/>
    <property type="match status" value="1"/>
</dbReference>
<keyword evidence="4" id="KW-1003">Cell membrane</keyword>
<dbReference type="SUPFAM" id="SSF52540">
    <property type="entry name" value="P-loop containing nucleoside triphosphate hydrolases"/>
    <property type="match status" value="1"/>
</dbReference>
<dbReference type="Gene3D" id="3.40.50.300">
    <property type="entry name" value="P-loop containing nucleotide triphosphate hydrolases"/>
    <property type="match status" value="1"/>
</dbReference>
<evidence type="ECO:0000313" key="9">
    <source>
        <dbReference type="EMBL" id="KGM32386.1"/>
    </source>
</evidence>
<dbReference type="EMBL" id="JANX01000326">
    <property type="protein sequence ID" value="KGM32386.1"/>
    <property type="molecule type" value="Genomic_DNA"/>
</dbReference>
<dbReference type="PANTHER" id="PTHR43297">
    <property type="entry name" value="OLIGOPEPTIDE TRANSPORT ATP-BINDING PROTEIN APPD"/>
    <property type="match status" value="1"/>
</dbReference>
<keyword evidence="6 9" id="KW-0067">ATP-binding</keyword>
<dbReference type="Pfam" id="PF00005">
    <property type="entry name" value="ABC_tran"/>
    <property type="match status" value="1"/>
</dbReference>
<evidence type="ECO:0000256" key="5">
    <source>
        <dbReference type="ARBA" id="ARBA00022741"/>
    </source>
</evidence>
<dbReference type="InterPro" id="IPR003439">
    <property type="entry name" value="ABC_transporter-like_ATP-bd"/>
</dbReference>
<reference evidence="9 10" key="1">
    <citation type="submission" date="2014-01" db="EMBL/GenBank/DDBJ databases">
        <title>Genome sequence determination for a cystic fibrosis isolate, Inquilinus limosus.</title>
        <authorList>
            <person name="Pino M."/>
            <person name="Di Conza J."/>
            <person name="Gutkind G."/>
        </authorList>
    </citation>
    <scope>NUCLEOTIDE SEQUENCE [LARGE SCALE GENOMIC DNA]</scope>
    <source>
        <strain evidence="9 10">MP06</strain>
    </source>
</reference>
<dbReference type="GO" id="GO:0055085">
    <property type="term" value="P:transmembrane transport"/>
    <property type="evidence" value="ECO:0007669"/>
    <property type="project" value="UniProtKB-ARBA"/>
</dbReference>
<keyword evidence="3" id="KW-0813">Transport</keyword>
<dbReference type="OrthoDB" id="37801at2"/>
<comment type="similarity">
    <text evidence="2">Belongs to the ABC transporter superfamily.</text>
</comment>